<dbReference type="EMBL" id="QOVL01000005">
    <property type="protein sequence ID" value="RXG32023.1"/>
    <property type="molecule type" value="Genomic_DNA"/>
</dbReference>
<dbReference type="Proteomes" id="UP000290608">
    <property type="component" value="Unassembled WGS sequence"/>
</dbReference>
<reference evidence="1 2" key="1">
    <citation type="submission" date="2018-07" db="EMBL/GenBank/DDBJ databases">
        <title>Leeuwenhoekiella genomics.</title>
        <authorList>
            <person name="Tahon G."/>
            <person name="Willems A."/>
        </authorList>
    </citation>
    <scope>NUCLEOTIDE SEQUENCE [LARGE SCALE GENOMIC DNA]</scope>
    <source>
        <strain evidence="1 2">LMG 1345</strain>
    </source>
</reference>
<sequence length="129" mass="14894">MKLKKVENVKSTRQGVSCINIAKKGSFHFSSKACEEHNLIDKKVEFFQDEESPESWYFSFSDATEALHIKLHSDKKSAHFSSSYLAKKIRPLLNYDDSMGSLRALIGKPFEEEGQIYFPLLMRKSDRKI</sequence>
<accession>A0A4Q0PNJ3</accession>
<name>A0A4Q0PNJ3_9FLAO</name>
<dbReference type="AlphaFoldDB" id="A0A4Q0PNJ3"/>
<evidence type="ECO:0000313" key="1">
    <source>
        <dbReference type="EMBL" id="RXG32023.1"/>
    </source>
</evidence>
<organism evidence="1 2">
    <name type="scientific">Leeuwenhoekiella marinoflava</name>
    <dbReference type="NCBI Taxonomy" id="988"/>
    <lineage>
        <taxon>Bacteria</taxon>
        <taxon>Pseudomonadati</taxon>
        <taxon>Bacteroidota</taxon>
        <taxon>Flavobacteriia</taxon>
        <taxon>Flavobacteriales</taxon>
        <taxon>Flavobacteriaceae</taxon>
        <taxon>Leeuwenhoekiella</taxon>
    </lineage>
</organism>
<evidence type="ECO:0000313" key="2">
    <source>
        <dbReference type="Proteomes" id="UP000290608"/>
    </source>
</evidence>
<comment type="caution">
    <text evidence="1">The sequence shown here is derived from an EMBL/GenBank/DDBJ whole genome shotgun (WGS) entry which is preliminary data.</text>
</comment>
<proteinExistence type="predicted"/>
<gene>
    <name evidence="1" type="ORF">DSL99_1328</name>
</gene>
<dbReference type="RefSeq" id="WP_073098499.1">
    <property type="nucleotide sequence ID" value="NZ_QOVL01000005.1"/>
</dbReference>
<protein>
    <submittedName>
        <fullName evidence="1">Uncharacterized protein</fullName>
    </submittedName>
</protein>
<dbReference type="STRING" id="1122159.SAMN02745246_01384"/>